<accession>A0ABZ1I7X3</accession>
<dbReference type="EMBL" id="CP142149">
    <property type="protein sequence ID" value="WSE30309.1"/>
    <property type="molecule type" value="Genomic_DNA"/>
</dbReference>
<protein>
    <submittedName>
        <fullName evidence="3">Nucleotidyltransferase family protein</fullName>
    </submittedName>
</protein>
<dbReference type="RefSeq" id="WP_326569256.1">
    <property type="nucleotide sequence ID" value="NZ_CP142149.1"/>
</dbReference>
<dbReference type="PANTHER" id="PTHR43777">
    <property type="entry name" value="MOLYBDENUM COFACTOR CYTIDYLYLTRANSFERASE"/>
    <property type="match status" value="1"/>
</dbReference>
<organism evidence="3 4">
    <name type="scientific">Amycolatopsis rhabdoformis</name>
    <dbReference type="NCBI Taxonomy" id="1448059"/>
    <lineage>
        <taxon>Bacteria</taxon>
        <taxon>Bacillati</taxon>
        <taxon>Actinomycetota</taxon>
        <taxon>Actinomycetes</taxon>
        <taxon>Pseudonocardiales</taxon>
        <taxon>Pseudonocardiaceae</taxon>
        <taxon>Amycolatopsis</taxon>
    </lineage>
</organism>
<feature type="domain" description="MobA-like NTP transferase" evidence="2">
    <location>
        <begin position="13"/>
        <end position="230"/>
    </location>
</feature>
<feature type="region of interest" description="Disordered" evidence="1">
    <location>
        <begin position="240"/>
        <end position="261"/>
    </location>
</feature>
<reference evidence="3 4" key="1">
    <citation type="journal article" date="2015" name="Int. J. Syst. Evol. Microbiol.">
        <title>Amycolatopsis rhabdoformis sp. nov., an actinomycete isolated from a tropical forest soil.</title>
        <authorList>
            <person name="Souza W.R."/>
            <person name="Silva R.E."/>
            <person name="Goodfellow M."/>
            <person name="Busarakam K."/>
            <person name="Figueiro F.S."/>
            <person name="Ferreira D."/>
            <person name="Rodrigues-Filho E."/>
            <person name="Moraes L.A.B."/>
            <person name="Zucchi T.D."/>
        </authorList>
    </citation>
    <scope>NUCLEOTIDE SEQUENCE [LARGE SCALE GENOMIC DNA]</scope>
    <source>
        <strain evidence="3 4">NCIMB 14900</strain>
    </source>
</reference>
<dbReference type="PANTHER" id="PTHR43777:SF1">
    <property type="entry name" value="MOLYBDENUM COFACTOR CYTIDYLYLTRANSFERASE"/>
    <property type="match status" value="1"/>
</dbReference>
<dbReference type="InterPro" id="IPR029044">
    <property type="entry name" value="Nucleotide-diphossugar_trans"/>
</dbReference>
<feature type="compositionally biased region" description="Low complexity" evidence="1">
    <location>
        <begin position="105"/>
        <end position="118"/>
    </location>
</feature>
<evidence type="ECO:0000259" key="2">
    <source>
        <dbReference type="Pfam" id="PF12804"/>
    </source>
</evidence>
<feature type="compositionally biased region" description="Low complexity" evidence="1">
    <location>
        <begin position="130"/>
        <end position="147"/>
    </location>
</feature>
<evidence type="ECO:0000313" key="4">
    <source>
        <dbReference type="Proteomes" id="UP001330812"/>
    </source>
</evidence>
<dbReference type="CDD" id="cd04182">
    <property type="entry name" value="GT_2_like_f"/>
    <property type="match status" value="1"/>
</dbReference>
<sequence>MADRAATPPRVAGLLLAAGAGRRFGGPKALVELDGEPLVRRALRTLTDAGCAPVRVVVGAAADEVRKLVPDPVQAIHAEGWEGGMGASLKAGLAGLAAQFPENPGTNTGTTDLGTTESTTDRGDERGAASEDSVSAAPAAAALTTPDTADEADQADETAPVAVLVHLVDLPWVPAEALARVVAQASPSAVVRAAYDGVPGHPVLFGRRWWGEVAESAQGDRGARDWLRGRGDVVLVECGDLGSGRDVDRPADLGRTPKNEA</sequence>
<dbReference type="Proteomes" id="UP001330812">
    <property type="component" value="Chromosome"/>
</dbReference>
<feature type="compositionally biased region" description="Basic and acidic residues" evidence="1">
    <location>
        <begin position="243"/>
        <end position="261"/>
    </location>
</feature>
<proteinExistence type="predicted"/>
<gene>
    <name evidence="3" type="ORF">VSH64_47255</name>
</gene>
<evidence type="ECO:0000256" key="1">
    <source>
        <dbReference type="SAM" id="MobiDB-lite"/>
    </source>
</evidence>
<evidence type="ECO:0000313" key="3">
    <source>
        <dbReference type="EMBL" id="WSE30309.1"/>
    </source>
</evidence>
<feature type="region of interest" description="Disordered" evidence="1">
    <location>
        <begin position="98"/>
        <end position="155"/>
    </location>
</feature>
<keyword evidence="4" id="KW-1185">Reference proteome</keyword>
<name>A0ABZ1I7X3_9PSEU</name>
<dbReference type="SUPFAM" id="SSF53448">
    <property type="entry name" value="Nucleotide-diphospho-sugar transferases"/>
    <property type="match status" value="1"/>
</dbReference>
<dbReference type="Pfam" id="PF12804">
    <property type="entry name" value="NTP_transf_3"/>
    <property type="match status" value="1"/>
</dbReference>
<dbReference type="InterPro" id="IPR025877">
    <property type="entry name" value="MobA-like_NTP_Trfase"/>
</dbReference>
<dbReference type="Gene3D" id="3.90.550.10">
    <property type="entry name" value="Spore Coat Polysaccharide Biosynthesis Protein SpsA, Chain A"/>
    <property type="match status" value="1"/>
</dbReference>
<feature type="compositionally biased region" description="Basic and acidic residues" evidence="1">
    <location>
        <begin position="119"/>
        <end position="129"/>
    </location>
</feature>